<dbReference type="Proteomes" id="UP000075683">
    <property type="component" value="Unassembled WGS sequence"/>
</dbReference>
<evidence type="ECO:0000313" key="1">
    <source>
        <dbReference type="EMBL" id="KYD11244.1"/>
    </source>
</evidence>
<sequence>MYLILQLTYRKDYKTVIFIESYFLYLKNNIQYTRGAR</sequence>
<comment type="caution">
    <text evidence="1">The sequence shown here is derived from an EMBL/GenBank/DDBJ whole genome shotgun (WGS) entry which is preliminary data.</text>
</comment>
<name>A0A150LG51_9BACI</name>
<reference evidence="1 2" key="1">
    <citation type="submission" date="2016-01" db="EMBL/GenBank/DDBJ databases">
        <title>Draft Genome Sequences of Seven Thermophilic Sporeformers Isolated from Foods.</title>
        <authorList>
            <person name="Berendsen E.M."/>
            <person name="Wells-Bennik M.H."/>
            <person name="Krawcyk A.O."/>
            <person name="De Jong A."/>
            <person name="Holsappel S."/>
            <person name="Eijlander R.T."/>
            <person name="Kuipers O.P."/>
        </authorList>
    </citation>
    <scope>NUCLEOTIDE SEQUENCE [LARGE SCALE GENOMIC DNA]</scope>
    <source>
        <strain evidence="1 2">B4135</strain>
    </source>
</reference>
<dbReference type="AlphaFoldDB" id="A0A150LG51"/>
<evidence type="ECO:0000313" key="2">
    <source>
        <dbReference type="Proteomes" id="UP000075683"/>
    </source>
</evidence>
<accession>A0A150LG51</accession>
<gene>
    <name evidence="1" type="ORF">B4135_3359</name>
</gene>
<proteinExistence type="predicted"/>
<dbReference type="EMBL" id="LQYT01000113">
    <property type="protein sequence ID" value="KYD11244.1"/>
    <property type="molecule type" value="Genomic_DNA"/>
</dbReference>
<protein>
    <submittedName>
        <fullName evidence="1">Uncharacterized protein</fullName>
    </submittedName>
</protein>
<organism evidence="1 2">
    <name type="scientific">Caldibacillus debilis</name>
    <dbReference type="NCBI Taxonomy" id="301148"/>
    <lineage>
        <taxon>Bacteria</taxon>
        <taxon>Bacillati</taxon>
        <taxon>Bacillota</taxon>
        <taxon>Bacilli</taxon>
        <taxon>Bacillales</taxon>
        <taxon>Bacillaceae</taxon>
        <taxon>Caldibacillus</taxon>
    </lineage>
</organism>